<dbReference type="EMBL" id="PTIX01000011">
    <property type="protein sequence ID" value="PPK66240.1"/>
    <property type="molecule type" value="Genomic_DNA"/>
</dbReference>
<dbReference type="AlphaFoldDB" id="A0A2S6GM34"/>
<reference evidence="1 2" key="1">
    <citation type="submission" date="2018-02" db="EMBL/GenBank/DDBJ databases">
        <title>Genomic Encyclopedia of Archaeal and Bacterial Type Strains, Phase II (KMG-II): from individual species to whole genera.</title>
        <authorList>
            <person name="Goeker M."/>
        </authorList>
    </citation>
    <scope>NUCLEOTIDE SEQUENCE [LARGE SCALE GENOMIC DNA]</scope>
    <source>
        <strain evidence="1 2">YU 961-1</strain>
    </source>
</reference>
<organism evidence="1 2">
    <name type="scientific">Actinokineospora auranticolor</name>
    <dbReference type="NCBI Taxonomy" id="155976"/>
    <lineage>
        <taxon>Bacteria</taxon>
        <taxon>Bacillati</taxon>
        <taxon>Actinomycetota</taxon>
        <taxon>Actinomycetes</taxon>
        <taxon>Pseudonocardiales</taxon>
        <taxon>Pseudonocardiaceae</taxon>
        <taxon>Actinokineospora</taxon>
    </lineage>
</organism>
<evidence type="ECO:0000313" key="2">
    <source>
        <dbReference type="Proteomes" id="UP000239203"/>
    </source>
</evidence>
<keyword evidence="2" id="KW-1185">Reference proteome</keyword>
<dbReference type="Proteomes" id="UP000239203">
    <property type="component" value="Unassembled WGS sequence"/>
</dbReference>
<name>A0A2S6GM34_9PSEU</name>
<sequence>MTAGRKNLVDTDEQRTSFLGGAHNIIRAAEALQPDVTADDDTVLTSLCRFDFYVSLVSIDQHGPSISSYYPNFARYLGRRTPPAALAVITDPVLRHQLFPGADHHLAEALRDIDQYARTQSFHFDGWNGYDERVYEWITRHLGDTGTKN</sequence>
<proteinExistence type="predicted"/>
<gene>
    <name evidence="1" type="ORF">CLV40_111204</name>
</gene>
<protein>
    <submittedName>
        <fullName evidence="1">Uncharacterized protein</fullName>
    </submittedName>
</protein>
<dbReference type="OrthoDB" id="3323226at2"/>
<evidence type="ECO:0000313" key="1">
    <source>
        <dbReference type="EMBL" id="PPK66240.1"/>
    </source>
</evidence>
<dbReference type="RefSeq" id="WP_104480704.1">
    <property type="nucleotide sequence ID" value="NZ_CP154825.1"/>
</dbReference>
<accession>A0A2S6GM34</accession>
<comment type="caution">
    <text evidence="1">The sequence shown here is derived from an EMBL/GenBank/DDBJ whole genome shotgun (WGS) entry which is preliminary data.</text>
</comment>